<feature type="region of interest" description="Disordered" evidence="1">
    <location>
        <begin position="348"/>
        <end position="383"/>
    </location>
</feature>
<comment type="caution">
    <text evidence="3">The sequence shown here is derived from an EMBL/GenBank/DDBJ whole genome shotgun (WGS) entry which is preliminary data.</text>
</comment>
<dbReference type="EMBL" id="JACHXD010000011">
    <property type="protein sequence ID" value="MBB3120826.1"/>
    <property type="molecule type" value="Genomic_DNA"/>
</dbReference>
<dbReference type="InterPro" id="IPR038610">
    <property type="entry name" value="FliK-like_C_sf"/>
</dbReference>
<proteinExistence type="predicted"/>
<evidence type="ECO:0000313" key="4">
    <source>
        <dbReference type="Proteomes" id="UP000541535"/>
    </source>
</evidence>
<keyword evidence="4" id="KW-1185">Reference proteome</keyword>
<gene>
    <name evidence="3" type="ORF">FHS03_003896</name>
</gene>
<dbReference type="CDD" id="cd17470">
    <property type="entry name" value="T3SS_Flik_C"/>
    <property type="match status" value="1"/>
</dbReference>
<dbReference type="Proteomes" id="UP000541535">
    <property type="component" value="Unassembled WGS sequence"/>
</dbReference>
<name>A0A7W5BCW9_9BURK</name>
<accession>A0A7W5BCW9</accession>
<protein>
    <recommendedName>
        <fullName evidence="2">Flagellar hook-length control protein-like C-terminal domain-containing protein</fullName>
    </recommendedName>
</protein>
<feature type="domain" description="Flagellar hook-length control protein-like C-terminal" evidence="2">
    <location>
        <begin position="270"/>
        <end position="351"/>
    </location>
</feature>
<dbReference type="Gene3D" id="3.30.750.140">
    <property type="match status" value="1"/>
</dbReference>
<organism evidence="3 4">
    <name type="scientific">Pseudoduganella violacea</name>
    <dbReference type="NCBI Taxonomy" id="1715466"/>
    <lineage>
        <taxon>Bacteria</taxon>
        <taxon>Pseudomonadati</taxon>
        <taxon>Pseudomonadota</taxon>
        <taxon>Betaproteobacteria</taxon>
        <taxon>Burkholderiales</taxon>
        <taxon>Oxalobacteraceae</taxon>
        <taxon>Telluria group</taxon>
        <taxon>Pseudoduganella</taxon>
    </lineage>
</organism>
<evidence type="ECO:0000259" key="2">
    <source>
        <dbReference type="Pfam" id="PF02120"/>
    </source>
</evidence>
<sequence>MSMTSIGAAPAAAPTLLDVAPAAPEAVALLSTAAGAAPLSLFGQLLGLVDAGSAPDGAGPEHDTEHGADASAATLDPTATPAFSTMPLPAMLAALAPAATAPAAGAGAGGQQGGVAGVGAIDGRAAAPTHPALLAAQAEPQTRAPAPLGADAAARGALPLPPQLASGGAPAAPAASGARAPAIALPGAAGAEARDNAAPLLAELAAVQSGRSGDAKAAVKDAVGDAAQAGAGFKTLFANTAPQTGAAGDSVKLAGAPDQWQQPLRAALGDRLQLQLQRNNDHAVIRLDPPNLGSVEISIRHTAGALQVNLSASNGEVLRQLSTIGDTMRQDLSQRQYGEVAVTVSASRGQGFADADGRGRQPERDGQDGRQPGRALSEDGAASTFAMLSDLE</sequence>
<dbReference type="InterPro" id="IPR021136">
    <property type="entry name" value="Flagellar_hook_control-like_C"/>
</dbReference>
<dbReference type="RefSeq" id="WP_183442580.1">
    <property type="nucleotide sequence ID" value="NZ_JACHXD010000011.1"/>
</dbReference>
<evidence type="ECO:0000313" key="3">
    <source>
        <dbReference type="EMBL" id="MBB3120826.1"/>
    </source>
</evidence>
<evidence type="ECO:0000256" key="1">
    <source>
        <dbReference type="SAM" id="MobiDB-lite"/>
    </source>
</evidence>
<reference evidence="3 4" key="1">
    <citation type="submission" date="2020-08" db="EMBL/GenBank/DDBJ databases">
        <title>Genomic Encyclopedia of Type Strains, Phase III (KMG-III): the genomes of soil and plant-associated and newly described type strains.</title>
        <authorList>
            <person name="Whitman W."/>
        </authorList>
    </citation>
    <scope>NUCLEOTIDE SEQUENCE [LARGE SCALE GENOMIC DNA]</scope>
    <source>
        <strain evidence="3 4">CECT 8897</strain>
    </source>
</reference>
<feature type="compositionally biased region" description="Basic and acidic residues" evidence="1">
    <location>
        <begin position="355"/>
        <end position="368"/>
    </location>
</feature>
<dbReference type="Pfam" id="PF02120">
    <property type="entry name" value="Flg_hook"/>
    <property type="match status" value="1"/>
</dbReference>
<dbReference type="AlphaFoldDB" id="A0A7W5BCW9"/>